<keyword evidence="8 11" id="KW-1133">Transmembrane helix</keyword>
<dbReference type="PRINTS" id="PR00660">
    <property type="entry name" value="ERLUMENR"/>
</dbReference>
<name>A0ABP0PIU6_9DINO</name>
<keyword evidence="4 11" id="KW-0812">Transmembrane</keyword>
<keyword evidence="6" id="KW-0931">ER-Golgi transport</keyword>
<gene>
    <name evidence="12" type="ORF">CCMP2556_LOCUS36763</name>
</gene>
<evidence type="ECO:0000256" key="9">
    <source>
        <dbReference type="ARBA" id="ARBA00023136"/>
    </source>
</evidence>
<evidence type="ECO:0000256" key="1">
    <source>
        <dbReference type="ARBA" id="ARBA00004477"/>
    </source>
</evidence>
<accession>A0ABP0PIU6</accession>
<keyword evidence="10" id="KW-0675">Receptor</keyword>
<comment type="caution">
    <text evidence="12">The sequence shown here is derived from an EMBL/GenBank/DDBJ whole genome shotgun (WGS) entry which is preliminary data.</text>
</comment>
<keyword evidence="9 11" id="KW-0472">Membrane</keyword>
<keyword evidence="7" id="KW-0653">Protein transport</keyword>
<organism evidence="12 13">
    <name type="scientific">Durusdinium trenchii</name>
    <dbReference type="NCBI Taxonomy" id="1381693"/>
    <lineage>
        <taxon>Eukaryota</taxon>
        <taxon>Sar</taxon>
        <taxon>Alveolata</taxon>
        <taxon>Dinophyceae</taxon>
        <taxon>Suessiales</taxon>
        <taxon>Symbiodiniaceae</taxon>
        <taxon>Durusdinium</taxon>
    </lineage>
</organism>
<feature type="transmembrane region" description="Helical" evidence="11">
    <location>
        <begin position="151"/>
        <end position="171"/>
    </location>
</feature>
<evidence type="ECO:0000256" key="8">
    <source>
        <dbReference type="ARBA" id="ARBA00022989"/>
    </source>
</evidence>
<proteinExistence type="inferred from homology"/>
<dbReference type="Proteomes" id="UP001642484">
    <property type="component" value="Unassembled WGS sequence"/>
</dbReference>
<feature type="transmembrane region" description="Helical" evidence="11">
    <location>
        <begin position="15"/>
        <end position="35"/>
    </location>
</feature>
<reference evidence="12 13" key="1">
    <citation type="submission" date="2024-02" db="EMBL/GenBank/DDBJ databases">
        <authorList>
            <person name="Chen Y."/>
            <person name="Shah S."/>
            <person name="Dougan E. K."/>
            <person name="Thang M."/>
            <person name="Chan C."/>
        </authorList>
    </citation>
    <scope>NUCLEOTIDE SEQUENCE [LARGE SCALE GENOMIC DNA]</scope>
</reference>
<dbReference type="Pfam" id="PF00810">
    <property type="entry name" value="ER_lumen_recept"/>
    <property type="match status" value="1"/>
</dbReference>
<evidence type="ECO:0000256" key="2">
    <source>
        <dbReference type="ARBA" id="ARBA00010120"/>
    </source>
</evidence>
<dbReference type="PANTHER" id="PTHR10585">
    <property type="entry name" value="ER LUMEN PROTEIN RETAINING RECEPTOR"/>
    <property type="match status" value="1"/>
</dbReference>
<evidence type="ECO:0000313" key="12">
    <source>
        <dbReference type="EMBL" id="CAK9074630.1"/>
    </source>
</evidence>
<evidence type="ECO:0000313" key="13">
    <source>
        <dbReference type="Proteomes" id="UP001642484"/>
    </source>
</evidence>
<evidence type="ECO:0000256" key="3">
    <source>
        <dbReference type="ARBA" id="ARBA00022448"/>
    </source>
</evidence>
<evidence type="ECO:0000256" key="10">
    <source>
        <dbReference type="ARBA" id="ARBA00023170"/>
    </source>
</evidence>
<feature type="transmembrane region" description="Helical" evidence="11">
    <location>
        <begin position="99"/>
        <end position="118"/>
    </location>
</feature>
<evidence type="ECO:0000256" key="6">
    <source>
        <dbReference type="ARBA" id="ARBA00022892"/>
    </source>
</evidence>
<sequence length="298" mass="33935">MDTVSWNVFRLLADFLHLGGMSFGLAAIVSSRSVAGFSRKTQVLFQLVFVSRYLDIFTQHQGLYLLFFKVTFNLITAFMLWLFHKLHQTYEAAADSCNLLALVAPAAILAWLSGGMGLREEAWTFSELLEPLALIPQYIVCYRASKVRPAAVIYVLAVGGYRTLYVCNWIYKVRAVKQAVTHDMTAALFSIFPLAVFWMRDPPSTQKTRCYPLFTVFHPAFQLFSKSSGASPAALFRRQRYVWHGAYHDYTSWIGGALEEQPVVQSALSRPFVMRYWMILAGYTANTFVCKDMFLVIF</sequence>
<comment type="subcellular location">
    <subcellularLocation>
        <location evidence="1">Endoplasmic reticulum membrane</location>
        <topology evidence="1">Multi-pass membrane protein</topology>
    </subcellularLocation>
</comment>
<evidence type="ECO:0008006" key="14">
    <source>
        <dbReference type="Google" id="ProtNLM"/>
    </source>
</evidence>
<evidence type="ECO:0000256" key="5">
    <source>
        <dbReference type="ARBA" id="ARBA00022824"/>
    </source>
</evidence>
<dbReference type="EMBL" id="CAXAMN010023028">
    <property type="protein sequence ID" value="CAK9074630.1"/>
    <property type="molecule type" value="Genomic_DNA"/>
</dbReference>
<evidence type="ECO:0000256" key="4">
    <source>
        <dbReference type="ARBA" id="ARBA00022692"/>
    </source>
</evidence>
<keyword evidence="13" id="KW-1185">Reference proteome</keyword>
<evidence type="ECO:0000256" key="7">
    <source>
        <dbReference type="ARBA" id="ARBA00022927"/>
    </source>
</evidence>
<evidence type="ECO:0000256" key="11">
    <source>
        <dbReference type="SAM" id="Phobius"/>
    </source>
</evidence>
<comment type="similarity">
    <text evidence="2">Belongs to the ERD2 family.</text>
</comment>
<keyword evidence="3" id="KW-0813">Transport</keyword>
<keyword evidence="5" id="KW-0256">Endoplasmic reticulum</keyword>
<dbReference type="InterPro" id="IPR000133">
    <property type="entry name" value="ER_ret_rcpt"/>
</dbReference>
<feature type="transmembrane region" description="Helical" evidence="11">
    <location>
        <begin position="62"/>
        <end position="84"/>
    </location>
</feature>
<protein>
    <recommendedName>
        <fullName evidence="14">ER lumen protein-retaining receptor</fullName>
    </recommendedName>
</protein>